<dbReference type="STRING" id="31246.A0A183PSF6"/>
<accession>A0A183PSF6</accession>
<reference evidence="1 2" key="1">
    <citation type="submission" date="2018-11" db="EMBL/GenBank/DDBJ databases">
        <authorList>
            <consortium name="Pathogen Informatics"/>
        </authorList>
    </citation>
    <scope>NUCLEOTIDE SEQUENCE [LARGE SCALE GENOMIC DNA]</scope>
    <source>
        <strain>Denwood</strain>
        <strain evidence="2">Zambia</strain>
    </source>
</reference>
<gene>
    <name evidence="1" type="ORF">SMTD_LOCUS17292</name>
</gene>
<keyword evidence="2" id="KW-1185">Reference proteome</keyword>
<dbReference type="Proteomes" id="UP000269396">
    <property type="component" value="Unassembled WGS sequence"/>
</dbReference>
<organism evidence="1 2">
    <name type="scientific">Schistosoma mattheei</name>
    <dbReference type="NCBI Taxonomy" id="31246"/>
    <lineage>
        <taxon>Eukaryota</taxon>
        <taxon>Metazoa</taxon>
        <taxon>Spiralia</taxon>
        <taxon>Lophotrochozoa</taxon>
        <taxon>Platyhelminthes</taxon>
        <taxon>Trematoda</taxon>
        <taxon>Digenea</taxon>
        <taxon>Strigeidida</taxon>
        <taxon>Schistosomatoidea</taxon>
        <taxon>Schistosomatidae</taxon>
        <taxon>Schistosoma</taxon>
    </lineage>
</organism>
<name>A0A183PSF6_9TREM</name>
<evidence type="ECO:0000313" key="2">
    <source>
        <dbReference type="Proteomes" id="UP000269396"/>
    </source>
</evidence>
<evidence type="ECO:0000313" key="1">
    <source>
        <dbReference type="EMBL" id="VDP73807.1"/>
    </source>
</evidence>
<proteinExistence type="predicted"/>
<protein>
    <submittedName>
        <fullName evidence="1">Uncharacterized protein</fullName>
    </submittedName>
</protein>
<feature type="non-terminal residue" evidence="1">
    <location>
        <position position="1"/>
    </location>
</feature>
<dbReference type="AlphaFoldDB" id="A0A183PSF6"/>
<sequence>AVDFLKSVSKSADETLWLNNQRDNDVFFRDEKCILAVYHSAIKDATVAADLASKCRKTNANTLLQIELALSNLIPKECNITSETEFHLTERRPSHVIQLS</sequence>
<dbReference type="EMBL" id="UZAL01038485">
    <property type="protein sequence ID" value="VDP73807.1"/>
    <property type="molecule type" value="Genomic_DNA"/>
</dbReference>